<proteinExistence type="inferred from homology"/>
<comment type="similarity">
    <text evidence="1">Belongs to the NAD-dependent glycerol-3-phosphate dehydrogenase family.</text>
</comment>
<dbReference type="Pfam" id="PF07479">
    <property type="entry name" value="NAD_Gly3P_dh_C"/>
    <property type="match status" value="1"/>
</dbReference>
<protein>
    <recommendedName>
        <fullName evidence="2">Glycerol-3-phosphate dehydrogenase NAD-dependent C-terminal domain-containing protein</fullName>
    </recommendedName>
</protein>
<dbReference type="Gene3D" id="3.40.50.720">
    <property type="entry name" value="NAD(P)-binding Rossmann-like Domain"/>
    <property type="match status" value="1"/>
</dbReference>
<dbReference type="SUPFAM" id="SSF51735">
    <property type="entry name" value="NAD(P)-binding Rossmann-fold domains"/>
    <property type="match status" value="1"/>
</dbReference>
<sequence>MPEGIRFCQFEELEDALEGANLLIGGVSSMGVDWFMDSVIPRIPAALPVLSVTKGMVNTREGEFISFPELYARRFPDSGIRFNAIGGPCTSYELADRDQTQVCFCGPDMALLRKMKAMLNTDFYHISLSEDIRGVECAVALKNAYALGVTLAVGLSEKLDGKMHYNSQAALFGQSVKEMRKILRLYGGRDINIYLGAGDLYVTVFGGRTRLIGTLLGKGYPIDEAKKELAGVTLESIVIAERTARAVRSSIGRGDAKAEDFPLLMYIDSLLAGESGAGIPWDAFEEEM</sequence>
<dbReference type="EMBL" id="VSSQ01016653">
    <property type="protein sequence ID" value="MPM58217.1"/>
    <property type="molecule type" value="Genomic_DNA"/>
</dbReference>
<feature type="domain" description="Glycerol-3-phosphate dehydrogenase NAD-dependent C-terminal" evidence="2">
    <location>
        <begin position="131"/>
        <end position="273"/>
    </location>
</feature>
<comment type="caution">
    <text evidence="3">The sequence shown here is derived from an EMBL/GenBank/DDBJ whole genome shotgun (WGS) entry which is preliminary data.</text>
</comment>
<dbReference type="PRINTS" id="PR00077">
    <property type="entry name" value="GPDHDRGNASE"/>
</dbReference>
<dbReference type="Gene3D" id="1.10.1040.10">
    <property type="entry name" value="N-(1-d-carboxylethyl)-l-norvaline Dehydrogenase, domain 2"/>
    <property type="match status" value="1"/>
</dbReference>
<name>A0A645AYI0_9ZZZZ</name>
<dbReference type="InterPro" id="IPR013328">
    <property type="entry name" value="6PGD_dom2"/>
</dbReference>
<dbReference type="AlphaFoldDB" id="A0A645AYI0"/>
<dbReference type="GO" id="GO:0005829">
    <property type="term" value="C:cytosol"/>
    <property type="evidence" value="ECO:0007669"/>
    <property type="project" value="TreeGrafter"/>
</dbReference>
<evidence type="ECO:0000259" key="2">
    <source>
        <dbReference type="Pfam" id="PF07479"/>
    </source>
</evidence>
<dbReference type="InterPro" id="IPR006109">
    <property type="entry name" value="G3P_DH_NAD-dep_C"/>
</dbReference>
<dbReference type="InterPro" id="IPR006168">
    <property type="entry name" value="G3P_DH_NAD-dep"/>
</dbReference>
<dbReference type="InterPro" id="IPR008927">
    <property type="entry name" value="6-PGluconate_DH-like_C_sf"/>
</dbReference>
<accession>A0A645AYI0</accession>
<dbReference type="InterPro" id="IPR036291">
    <property type="entry name" value="NAD(P)-bd_dom_sf"/>
</dbReference>
<dbReference type="PANTHER" id="PTHR11728:SF1">
    <property type="entry name" value="GLYCEROL-3-PHOSPHATE DEHYDROGENASE [NAD(+)] 2, CHLOROPLASTIC"/>
    <property type="match status" value="1"/>
</dbReference>
<gene>
    <name evidence="3" type="ORF">SDC9_105048</name>
</gene>
<organism evidence="3">
    <name type="scientific">bioreactor metagenome</name>
    <dbReference type="NCBI Taxonomy" id="1076179"/>
    <lineage>
        <taxon>unclassified sequences</taxon>
        <taxon>metagenomes</taxon>
        <taxon>ecological metagenomes</taxon>
    </lineage>
</organism>
<evidence type="ECO:0000256" key="1">
    <source>
        <dbReference type="ARBA" id="ARBA00011009"/>
    </source>
</evidence>
<reference evidence="3" key="1">
    <citation type="submission" date="2019-08" db="EMBL/GenBank/DDBJ databases">
        <authorList>
            <person name="Kucharzyk K."/>
            <person name="Murdoch R.W."/>
            <person name="Higgins S."/>
            <person name="Loffler F."/>
        </authorList>
    </citation>
    <scope>NUCLEOTIDE SEQUENCE</scope>
</reference>
<dbReference type="GO" id="GO:0005975">
    <property type="term" value="P:carbohydrate metabolic process"/>
    <property type="evidence" value="ECO:0007669"/>
    <property type="project" value="InterPro"/>
</dbReference>
<dbReference type="PANTHER" id="PTHR11728">
    <property type="entry name" value="GLYCEROL-3-PHOSPHATE DEHYDROGENASE"/>
    <property type="match status" value="1"/>
</dbReference>
<dbReference type="GO" id="GO:0006072">
    <property type="term" value="P:glycerol-3-phosphate metabolic process"/>
    <property type="evidence" value="ECO:0007669"/>
    <property type="project" value="InterPro"/>
</dbReference>
<evidence type="ECO:0000313" key="3">
    <source>
        <dbReference type="EMBL" id="MPM58217.1"/>
    </source>
</evidence>
<dbReference type="SUPFAM" id="SSF48179">
    <property type="entry name" value="6-phosphogluconate dehydrogenase C-terminal domain-like"/>
    <property type="match status" value="1"/>
</dbReference>